<organism evidence="8 9">
    <name type="scientific">Streptomyces albus</name>
    <dbReference type="NCBI Taxonomy" id="1888"/>
    <lineage>
        <taxon>Bacteria</taxon>
        <taxon>Bacillati</taxon>
        <taxon>Actinomycetota</taxon>
        <taxon>Actinomycetes</taxon>
        <taxon>Kitasatosporales</taxon>
        <taxon>Streptomycetaceae</taxon>
        <taxon>Streptomyces</taxon>
    </lineage>
</organism>
<feature type="transmembrane region" description="Helical" evidence="6">
    <location>
        <begin position="828"/>
        <end position="850"/>
    </location>
</feature>
<feature type="compositionally biased region" description="Basic and acidic residues" evidence="5">
    <location>
        <begin position="425"/>
        <end position="442"/>
    </location>
</feature>
<keyword evidence="2" id="KW-0813">Transport</keyword>
<keyword evidence="6" id="KW-0812">Transmembrane</keyword>
<dbReference type="EMBL" id="RCIY01000069">
    <property type="protein sequence ID" value="TGG80332.1"/>
    <property type="molecule type" value="Genomic_DNA"/>
</dbReference>
<feature type="domain" description="ABC transporter" evidence="7">
    <location>
        <begin position="2"/>
        <end position="228"/>
    </location>
</feature>
<keyword evidence="6" id="KW-0472">Membrane</keyword>
<evidence type="ECO:0000256" key="5">
    <source>
        <dbReference type="SAM" id="MobiDB-lite"/>
    </source>
</evidence>
<evidence type="ECO:0000256" key="6">
    <source>
        <dbReference type="SAM" id="Phobius"/>
    </source>
</evidence>
<proteinExistence type="inferred from homology"/>
<dbReference type="InterPro" id="IPR003593">
    <property type="entry name" value="AAA+_ATPase"/>
</dbReference>
<keyword evidence="3" id="KW-0547">Nucleotide-binding</keyword>
<keyword evidence="6" id="KW-1133">Transmembrane helix</keyword>
<comment type="similarity">
    <text evidence="1">Belongs to the ABC transporter superfamily.</text>
</comment>
<dbReference type="RefSeq" id="WP_135567288.1">
    <property type="nucleotide sequence ID" value="NZ_CP103060.1"/>
</dbReference>
<dbReference type="GO" id="GO:0005524">
    <property type="term" value="F:ATP binding"/>
    <property type="evidence" value="ECO:0007669"/>
    <property type="project" value="UniProtKB-KW"/>
</dbReference>
<dbReference type="InterPro" id="IPR027417">
    <property type="entry name" value="P-loop_NTPase"/>
</dbReference>
<evidence type="ECO:0000313" key="9">
    <source>
        <dbReference type="Proteomes" id="UP000298111"/>
    </source>
</evidence>
<feature type="region of interest" description="Disordered" evidence="5">
    <location>
        <begin position="613"/>
        <end position="638"/>
    </location>
</feature>
<evidence type="ECO:0000256" key="4">
    <source>
        <dbReference type="ARBA" id="ARBA00022840"/>
    </source>
</evidence>
<feature type="transmembrane region" description="Helical" evidence="6">
    <location>
        <begin position="920"/>
        <end position="938"/>
    </location>
</feature>
<feature type="region of interest" description="Disordered" evidence="5">
    <location>
        <begin position="296"/>
        <end position="337"/>
    </location>
</feature>
<feature type="compositionally biased region" description="Low complexity" evidence="5">
    <location>
        <begin position="470"/>
        <end position="488"/>
    </location>
</feature>
<keyword evidence="4 8" id="KW-0067">ATP-binding</keyword>
<evidence type="ECO:0000259" key="7">
    <source>
        <dbReference type="PROSITE" id="PS50893"/>
    </source>
</evidence>
<evidence type="ECO:0000256" key="3">
    <source>
        <dbReference type="ARBA" id="ARBA00022741"/>
    </source>
</evidence>
<dbReference type="InterPro" id="IPR003439">
    <property type="entry name" value="ABC_transporter-like_ATP-bd"/>
</dbReference>
<accession>A0A8H1LC46</accession>
<dbReference type="Gene3D" id="3.40.50.300">
    <property type="entry name" value="P-loop containing nucleotide triphosphate hydrolases"/>
    <property type="match status" value="1"/>
</dbReference>
<feature type="transmembrane region" description="Helical" evidence="6">
    <location>
        <begin position="760"/>
        <end position="791"/>
    </location>
</feature>
<dbReference type="Proteomes" id="UP000298111">
    <property type="component" value="Unassembled WGS sequence"/>
</dbReference>
<protein>
    <submittedName>
        <fullName evidence="8">ATP-binding cassette domain-containing protein</fullName>
    </submittedName>
</protein>
<feature type="compositionally biased region" description="Gly residues" evidence="5">
    <location>
        <begin position="545"/>
        <end position="556"/>
    </location>
</feature>
<dbReference type="PROSITE" id="PS50893">
    <property type="entry name" value="ABC_TRANSPORTER_2"/>
    <property type="match status" value="1"/>
</dbReference>
<dbReference type="SUPFAM" id="SSF52540">
    <property type="entry name" value="P-loop containing nucleoside triphosphate hydrolases"/>
    <property type="match status" value="1"/>
</dbReference>
<feature type="transmembrane region" description="Helical" evidence="6">
    <location>
        <begin position="857"/>
        <end position="874"/>
    </location>
</feature>
<feature type="region of interest" description="Disordered" evidence="5">
    <location>
        <begin position="470"/>
        <end position="563"/>
    </location>
</feature>
<dbReference type="PANTHER" id="PTHR43335:SF4">
    <property type="entry name" value="ABC TRANSPORTER, ATP-BINDING PROTEIN"/>
    <property type="match status" value="1"/>
</dbReference>
<dbReference type="Pfam" id="PF00005">
    <property type="entry name" value="ABC_tran"/>
    <property type="match status" value="1"/>
</dbReference>
<feature type="transmembrane region" description="Helical" evidence="6">
    <location>
        <begin position="671"/>
        <end position="693"/>
    </location>
</feature>
<evidence type="ECO:0000256" key="1">
    <source>
        <dbReference type="ARBA" id="ARBA00005417"/>
    </source>
</evidence>
<dbReference type="SMART" id="SM00382">
    <property type="entry name" value="AAA"/>
    <property type="match status" value="1"/>
</dbReference>
<gene>
    <name evidence="8" type="ORF">D8771_21130</name>
</gene>
<dbReference type="GO" id="GO:0016887">
    <property type="term" value="F:ATP hydrolysis activity"/>
    <property type="evidence" value="ECO:0007669"/>
    <property type="project" value="InterPro"/>
</dbReference>
<feature type="compositionally biased region" description="Low complexity" evidence="5">
    <location>
        <begin position="413"/>
        <end position="423"/>
    </location>
</feature>
<dbReference type="AlphaFoldDB" id="A0A8H1LC46"/>
<dbReference type="GeneID" id="75180916"/>
<evidence type="ECO:0000313" key="8">
    <source>
        <dbReference type="EMBL" id="TGG80332.1"/>
    </source>
</evidence>
<sequence length="947" mass="97077">MIQAIGLTSTARRKHLPRVDDLTFEARSGEVTVLLGPAGSGKSEALRLMLQLVPGRGVALFRGRPVQRIQHPAREIGVLLGDVPGHPARSARGHLRMLTAVAGVPAERADEVLEVVGLSGLADERLGNFSRGMDRRLGMAAALLGDPHTLVLDEPAWELSPREASWLYGLVRGYAEQGGLALIASRDPKVAARIADRVVTIDNGRLVADQTAADFSRTRLRPRVAVRTPHAERFAAVLSQEARSAERTQLRQGAVEVVCEGGSRISVYGTDCAFVGETAYRHGILVHQLTEEIGDTGDRFRPGPLIRADGRATARSTSARKTISPDESGGGETKGADVGARYADDMGEAVRDDETGAVEGGSITVRGHASVPAPGAHLPQRGGGAAVVTETREDGGRGCPATASEADDEPGCATGTQQAGEQAAAEERSQKAPEPSQEHRPASAEVLVPAVKQNSAPVTGISAPVDALPRAQRQSAPGASQSPAGAGRETVPEETGAAAQMPAAESESADGGHPAGPRGSAEEGTRSAGGPVFRAAETPDAQSAGRGGGAQGGAEGGPDPRRVFASDLAEPMPGRREEYGAAAATAQEGTLSAAVRTHGRRMYGVLRGRAGTRGNAASRTWSGKTPFGSPVSDTPGKRAVLPPVSRVVRRPGPVAPLQYELRRLFGVRTPWVLIGLALLAGLAVSVAVARVGAGGEAVVDAETGIAPALKLLTGWPPGSPFLVPPAALAAGLLGATAFGQEFRYPALVPAQVPVPRRLGLLVAKLAVTGGTAVALCAATALCNGVALTLLFGADSGALGFPAGTLHQDGLTSLSVPGGSAGGASVPSLGVQVVAVLALCVGCAWAGLLAAGVFRSTVLGVAAVVAVPLLVAPFLRGATVDAGGQSFGGLPERLRAVLLFPWPSVAERWGTVVGEIAAQPVGRALAFALMVLFCAYALTSLRGRPWRR</sequence>
<dbReference type="PANTHER" id="PTHR43335">
    <property type="entry name" value="ABC TRANSPORTER, ATP-BINDING PROTEIN"/>
    <property type="match status" value="1"/>
</dbReference>
<comment type="caution">
    <text evidence="8">The sequence shown here is derived from an EMBL/GenBank/DDBJ whole genome shotgun (WGS) entry which is preliminary data.</text>
</comment>
<evidence type="ECO:0000256" key="2">
    <source>
        <dbReference type="ARBA" id="ARBA00022448"/>
    </source>
</evidence>
<name>A0A8H1LC46_9ACTN</name>
<reference evidence="8 9" key="1">
    <citation type="submission" date="2018-10" db="EMBL/GenBank/DDBJ databases">
        <title>Isolation of pseudouridimycin from Streptomyces albus DSM 40763.</title>
        <authorList>
            <person name="Rosenqvist P."/>
            <person name="Metsae-Ketelae M."/>
            <person name="Virta P."/>
        </authorList>
    </citation>
    <scope>NUCLEOTIDE SEQUENCE [LARGE SCALE GENOMIC DNA]</scope>
    <source>
        <strain evidence="8 9">DSM 40763</strain>
    </source>
</reference>
<feature type="region of interest" description="Disordered" evidence="5">
    <location>
        <begin position="368"/>
        <end position="444"/>
    </location>
</feature>